<accession>Q2N8P3</accession>
<evidence type="ECO:0000313" key="2">
    <source>
        <dbReference type="Proteomes" id="UP000008808"/>
    </source>
</evidence>
<dbReference type="Proteomes" id="UP000008808">
    <property type="component" value="Chromosome"/>
</dbReference>
<keyword evidence="2" id="KW-1185">Reference proteome</keyword>
<dbReference type="EMBL" id="CP000157">
    <property type="protein sequence ID" value="ABC63948.1"/>
    <property type="molecule type" value="Genomic_DNA"/>
</dbReference>
<dbReference type="OrthoDB" id="7605045at2"/>
<dbReference type="KEGG" id="eli:ELI_09280"/>
<gene>
    <name evidence="1" type="ordered locus">ELI_09280</name>
</gene>
<organism evidence="1 2">
    <name type="scientific">Erythrobacter litoralis (strain HTCC2594)</name>
    <dbReference type="NCBI Taxonomy" id="314225"/>
    <lineage>
        <taxon>Bacteria</taxon>
        <taxon>Pseudomonadati</taxon>
        <taxon>Pseudomonadota</taxon>
        <taxon>Alphaproteobacteria</taxon>
        <taxon>Sphingomonadales</taxon>
        <taxon>Erythrobacteraceae</taxon>
        <taxon>Erythrobacter/Porphyrobacter group</taxon>
        <taxon>Erythrobacter</taxon>
    </lineage>
</organism>
<dbReference type="eggNOG" id="ENOG5033V6K">
    <property type="taxonomic scope" value="Bacteria"/>
</dbReference>
<dbReference type="RefSeq" id="WP_011414776.1">
    <property type="nucleotide sequence ID" value="NC_007722.1"/>
</dbReference>
<dbReference type="STRING" id="314225.ELI_09280"/>
<proteinExistence type="predicted"/>
<dbReference type="HOGENOM" id="CLU_868024_0_0_5"/>
<evidence type="ECO:0000313" key="1">
    <source>
        <dbReference type="EMBL" id="ABC63948.1"/>
    </source>
</evidence>
<reference evidence="2" key="1">
    <citation type="journal article" date="2009" name="J. Bacteriol.">
        <title>Complete genome sequence of Erythrobacter litoralis HTCC2594.</title>
        <authorList>
            <person name="Oh H.M."/>
            <person name="Giovannoni S.J."/>
            <person name="Ferriera S."/>
            <person name="Johnson J."/>
            <person name="Cho J.C."/>
        </authorList>
    </citation>
    <scope>NUCLEOTIDE SEQUENCE [LARGE SCALE GENOMIC DNA]</scope>
    <source>
        <strain evidence="2">HTCC2594</strain>
    </source>
</reference>
<protein>
    <submittedName>
        <fullName evidence="1">Uncharacterized protein</fullName>
    </submittedName>
</protein>
<sequence>MIALLNPDKFRMRVPGALRFVDASNLADIDSGLEVAMVVPDQPHIGEALSPAGGGRWIPRRLTGVAAILPPLALRTIADREPVDPTTIGQFPDEWTGSERDYEVRVSDPRGRFLPARFTYSMPDPAQTHWDVWGNPPQPRIRSLLKEGQSDADYIPLFNRTGRTYDVPVARVAANLAIRLPDGRDRPAGWALLRIRSGNTTVGLGLADENGNVEVAFPYPELPTLTPAEAANGRESVTWTIRISVHFDDLSGTTAPDGSLLPPDFTTILGQLHGTATRALRRLGQPQALPNPELTLGERLILRTEDTDNTPLSSLYLEAS</sequence>
<dbReference type="AlphaFoldDB" id="Q2N8P3"/>
<name>Q2N8P3_ERYLH</name>